<evidence type="ECO:0000313" key="4">
    <source>
        <dbReference type="Proteomes" id="UP000287023"/>
    </source>
</evidence>
<dbReference type="InterPro" id="IPR025948">
    <property type="entry name" value="HTH-like_dom"/>
</dbReference>
<dbReference type="GO" id="GO:0004803">
    <property type="term" value="F:transposase activity"/>
    <property type="evidence" value="ECO:0007669"/>
    <property type="project" value="InterPro"/>
</dbReference>
<dbReference type="SUPFAM" id="SSF53098">
    <property type="entry name" value="Ribonuclease H-like"/>
    <property type="match status" value="1"/>
</dbReference>
<dbReference type="Proteomes" id="UP000287023">
    <property type="component" value="Unassembled WGS sequence"/>
</dbReference>
<dbReference type="AlphaFoldDB" id="A0A3S0WIR3"/>
<dbReference type="PANTHER" id="PTHR46889:SF4">
    <property type="entry name" value="TRANSPOSASE INSO FOR INSERTION SEQUENCE ELEMENT IS911B-RELATED"/>
    <property type="match status" value="1"/>
</dbReference>
<dbReference type="InterPro" id="IPR050900">
    <property type="entry name" value="Transposase_IS3/IS150/IS904"/>
</dbReference>
<dbReference type="Gene3D" id="1.10.10.60">
    <property type="entry name" value="Homeodomain-like"/>
    <property type="match status" value="1"/>
</dbReference>
<dbReference type="Pfam" id="PF13276">
    <property type="entry name" value="HTH_21"/>
    <property type="match status" value="1"/>
</dbReference>
<reference evidence="3 4" key="1">
    <citation type="submission" date="2018-12" db="EMBL/GenBank/DDBJ databases">
        <title>three novel Halomonas strain isolated from plants.</title>
        <authorList>
            <person name="Sun C."/>
        </authorList>
    </citation>
    <scope>NUCLEOTIDE SEQUENCE [LARGE SCALE GENOMIC DNA]</scope>
    <source>
        <strain evidence="3 4">JCM 18142</strain>
    </source>
</reference>
<dbReference type="InterPro" id="IPR002514">
    <property type="entry name" value="Transposase_8"/>
</dbReference>
<dbReference type="GO" id="GO:0015074">
    <property type="term" value="P:DNA integration"/>
    <property type="evidence" value="ECO:0007669"/>
    <property type="project" value="InterPro"/>
</dbReference>
<dbReference type="PANTHER" id="PTHR46889">
    <property type="entry name" value="TRANSPOSASE INSF FOR INSERTION SEQUENCE IS3B-RELATED"/>
    <property type="match status" value="1"/>
</dbReference>
<dbReference type="GO" id="GO:0006313">
    <property type="term" value="P:DNA transposition"/>
    <property type="evidence" value="ECO:0007669"/>
    <property type="project" value="InterPro"/>
</dbReference>
<protein>
    <submittedName>
        <fullName evidence="3">IS3 family transposase</fullName>
    </submittedName>
</protein>
<dbReference type="InterPro" id="IPR012337">
    <property type="entry name" value="RNaseH-like_sf"/>
</dbReference>
<dbReference type="PROSITE" id="PS50994">
    <property type="entry name" value="INTEGRASE"/>
    <property type="match status" value="1"/>
</dbReference>
<evidence type="ECO:0000313" key="3">
    <source>
        <dbReference type="EMBL" id="RUR30051.1"/>
    </source>
</evidence>
<dbReference type="InterPro" id="IPR048020">
    <property type="entry name" value="Transpos_IS3"/>
</dbReference>
<evidence type="ECO:0000256" key="1">
    <source>
        <dbReference type="ARBA" id="ARBA00009964"/>
    </source>
</evidence>
<comment type="similarity">
    <text evidence="1">Belongs to the transposase 8 family.</text>
</comment>
<dbReference type="InterPro" id="IPR009057">
    <property type="entry name" value="Homeodomain-like_sf"/>
</dbReference>
<evidence type="ECO:0000259" key="2">
    <source>
        <dbReference type="PROSITE" id="PS50994"/>
    </source>
</evidence>
<name>A0A3S0WIR3_9GAMM</name>
<dbReference type="Gene3D" id="3.30.420.10">
    <property type="entry name" value="Ribonuclease H-like superfamily/Ribonuclease H"/>
    <property type="match status" value="1"/>
</dbReference>
<dbReference type="InterPro" id="IPR036397">
    <property type="entry name" value="RNaseH_sf"/>
</dbReference>
<dbReference type="OrthoDB" id="9813126at2"/>
<accession>A0A3S0WIR3</accession>
<dbReference type="Pfam" id="PF01527">
    <property type="entry name" value="HTH_Tnp_1"/>
    <property type="match status" value="1"/>
</dbReference>
<sequence>MVTRPKRNFSPEFRLEAAQLVVDQHYTVREAAEAMNVGYSSMDKWVRQLRQERDGQSPKATPMTPDQLRIRELEKRIRDIEMEKDILKKGYRSLDVGLPEHFSLIEKLKTSYPVKKLCDVFGVHRSSFKYWRQRSKRPVCATKTKEIAKVRELFRESEGSAGARSIAEMATRQDVPLSRYRAGRLMEKLGLISCQVPGHTYKKTGDEHVEVPNHLARQFNVEAPNRVWCGDVTYIWTGKRWAYLAVVMDLFARKTIGWSMSLSPDSELTSSALKMAYESRGRPKGVMFHSDQGSHYTSRKFRQTLWKCQVKQSLSRRGNCWDNAPMERFFRSLKVEWVPTYGYRSFLQGQHHIVNYLIGYYSQLRPHQHNGTMSPNQAEEKYWVNYKAVASFT</sequence>
<keyword evidence="4" id="KW-1185">Reference proteome</keyword>
<gene>
    <name evidence="3" type="ORF">ELY38_14005</name>
</gene>
<comment type="caution">
    <text evidence="3">The sequence shown here is derived from an EMBL/GenBank/DDBJ whole genome shotgun (WGS) entry which is preliminary data.</text>
</comment>
<dbReference type="InterPro" id="IPR001584">
    <property type="entry name" value="Integrase_cat-core"/>
</dbReference>
<dbReference type="SUPFAM" id="SSF46689">
    <property type="entry name" value="Homeodomain-like"/>
    <property type="match status" value="1"/>
</dbReference>
<dbReference type="Pfam" id="PF00665">
    <property type="entry name" value="rve"/>
    <property type="match status" value="1"/>
</dbReference>
<dbReference type="GO" id="GO:0003677">
    <property type="term" value="F:DNA binding"/>
    <property type="evidence" value="ECO:0007669"/>
    <property type="project" value="InterPro"/>
</dbReference>
<proteinExistence type="inferred from homology"/>
<dbReference type="RefSeq" id="WP_127062885.1">
    <property type="nucleotide sequence ID" value="NZ_RZHF01000017.1"/>
</dbReference>
<dbReference type="EMBL" id="RZHF01000017">
    <property type="protein sequence ID" value="RUR30051.1"/>
    <property type="molecule type" value="Genomic_DNA"/>
</dbReference>
<organism evidence="3 4">
    <name type="scientific">Vreelandella nanhaiensis</name>
    <dbReference type="NCBI Taxonomy" id="1258546"/>
    <lineage>
        <taxon>Bacteria</taxon>
        <taxon>Pseudomonadati</taxon>
        <taxon>Pseudomonadota</taxon>
        <taxon>Gammaproteobacteria</taxon>
        <taxon>Oceanospirillales</taxon>
        <taxon>Halomonadaceae</taxon>
        <taxon>Vreelandella</taxon>
    </lineage>
</organism>
<feature type="domain" description="Integrase catalytic" evidence="2">
    <location>
        <begin position="220"/>
        <end position="383"/>
    </location>
</feature>
<dbReference type="NCBIfam" id="NF033516">
    <property type="entry name" value="transpos_IS3"/>
    <property type="match status" value="1"/>
</dbReference>